<comment type="similarity">
    <text evidence="1">Belongs to the thioesterase family.</text>
</comment>
<dbReference type="GO" id="GO:0016787">
    <property type="term" value="F:hydrolase activity"/>
    <property type="evidence" value="ECO:0007669"/>
    <property type="project" value="UniProtKB-KW"/>
</dbReference>
<dbReference type="EMBL" id="SHKL01000001">
    <property type="protein sequence ID" value="RZT88647.1"/>
    <property type="molecule type" value="Genomic_DNA"/>
</dbReference>
<reference evidence="4 5" key="1">
    <citation type="submission" date="2019-02" db="EMBL/GenBank/DDBJ databases">
        <title>Sequencing the genomes of 1000 actinobacteria strains.</title>
        <authorList>
            <person name="Klenk H.-P."/>
        </authorList>
    </citation>
    <scope>NUCLEOTIDE SEQUENCE [LARGE SCALE GENOMIC DNA]</scope>
    <source>
        <strain evidence="4 5">DSM 45779</strain>
    </source>
</reference>
<dbReference type="InterPro" id="IPR001031">
    <property type="entry name" value="Thioesterase"/>
</dbReference>
<comment type="caution">
    <text evidence="4">The sequence shown here is derived from an EMBL/GenBank/DDBJ whole genome shotgun (WGS) entry which is preliminary data.</text>
</comment>
<dbReference type="SUPFAM" id="SSF53474">
    <property type="entry name" value="alpha/beta-Hydrolases"/>
    <property type="match status" value="1"/>
</dbReference>
<feature type="domain" description="Thioesterase TesA-like" evidence="3">
    <location>
        <begin position="24"/>
        <end position="247"/>
    </location>
</feature>
<dbReference type="PANTHER" id="PTHR11487">
    <property type="entry name" value="THIOESTERASE"/>
    <property type="match status" value="1"/>
</dbReference>
<dbReference type="SMART" id="SM00824">
    <property type="entry name" value="PKS_TE"/>
    <property type="match status" value="1"/>
</dbReference>
<gene>
    <name evidence="4" type="ORF">EV383_5591</name>
</gene>
<proteinExistence type="inferred from homology"/>
<dbReference type="InterPro" id="IPR012223">
    <property type="entry name" value="TEII"/>
</dbReference>
<dbReference type="AlphaFoldDB" id="A0A4Q7V275"/>
<evidence type="ECO:0000259" key="3">
    <source>
        <dbReference type="SMART" id="SM00824"/>
    </source>
</evidence>
<evidence type="ECO:0000256" key="1">
    <source>
        <dbReference type="ARBA" id="ARBA00007169"/>
    </source>
</evidence>
<keyword evidence="5" id="KW-1185">Reference proteome</keyword>
<evidence type="ECO:0000256" key="2">
    <source>
        <dbReference type="ARBA" id="ARBA00022801"/>
    </source>
</evidence>
<dbReference type="GO" id="GO:0008610">
    <property type="term" value="P:lipid biosynthetic process"/>
    <property type="evidence" value="ECO:0007669"/>
    <property type="project" value="TreeGrafter"/>
</dbReference>
<accession>A0A4Q7V275</accession>
<dbReference type="RefSeq" id="WP_165438520.1">
    <property type="nucleotide sequence ID" value="NZ_SHKL01000001.1"/>
</dbReference>
<organism evidence="4 5">
    <name type="scientific">Pseudonocardia sediminis</name>
    <dbReference type="NCBI Taxonomy" id="1397368"/>
    <lineage>
        <taxon>Bacteria</taxon>
        <taxon>Bacillati</taxon>
        <taxon>Actinomycetota</taxon>
        <taxon>Actinomycetes</taxon>
        <taxon>Pseudonocardiales</taxon>
        <taxon>Pseudonocardiaceae</taxon>
        <taxon>Pseudonocardia</taxon>
    </lineage>
</organism>
<dbReference type="InterPro" id="IPR020802">
    <property type="entry name" value="TesA-like"/>
</dbReference>
<evidence type="ECO:0000313" key="5">
    <source>
        <dbReference type="Proteomes" id="UP000291591"/>
    </source>
</evidence>
<dbReference type="Pfam" id="PF00975">
    <property type="entry name" value="Thioesterase"/>
    <property type="match status" value="1"/>
</dbReference>
<sequence length="261" mass="28025">MRAATAGSWLSSPEHDDPRLPHLVCLPWAGGSAGSFAPWVDALAGVAVVHRVRYPGRESRFGEPCVRDMDAMADAVAEAVRPLCARPTVLFGHSMGAAVAHEVALRCERSGRPPALVVVSGHPGPGTYRGRDVHRMDDEALLVELDRLAGEPGMLTRHPELREILLPVVRADLGLVESHSARPPAPIRSPLAVFRGADDPDVSDEQARAWRRSQADGDLVRHEVFPGGHFYLEQHADRVLAALSRLLGSLPAGAGVPCWSG</sequence>
<dbReference type="Gene3D" id="3.40.50.1820">
    <property type="entry name" value="alpha/beta hydrolase"/>
    <property type="match status" value="1"/>
</dbReference>
<dbReference type="InterPro" id="IPR029058">
    <property type="entry name" value="AB_hydrolase_fold"/>
</dbReference>
<dbReference type="PANTHER" id="PTHR11487:SF0">
    <property type="entry name" value="S-ACYL FATTY ACID SYNTHASE THIOESTERASE, MEDIUM CHAIN"/>
    <property type="match status" value="1"/>
</dbReference>
<name>A0A4Q7V275_PSEST</name>
<keyword evidence="2" id="KW-0378">Hydrolase</keyword>
<evidence type="ECO:0000313" key="4">
    <source>
        <dbReference type="EMBL" id="RZT88647.1"/>
    </source>
</evidence>
<protein>
    <submittedName>
        <fullName evidence="4">Pyochelin biosynthetic protein PchC</fullName>
    </submittedName>
</protein>
<dbReference type="Proteomes" id="UP000291591">
    <property type="component" value="Unassembled WGS sequence"/>
</dbReference>